<dbReference type="Gene3D" id="3.40.50.300">
    <property type="entry name" value="P-loop containing nucleotide triphosphate hydrolases"/>
    <property type="match status" value="2"/>
</dbReference>
<protein>
    <submittedName>
        <fullName evidence="7">DNA2/NAM7 helicase-like C-terminal domain-containing protein</fullName>
    </submittedName>
</protein>
<organism evidence="6 7">
    <name type="scientific">Panagrolaimus davidi</name>
    <dbReference type="NCBI Taxonomy" id="227884"/>
    <lineage>
        <taxon>Eukaryota</taxon>
        <taxon>Metazoa</taxon>
        <taxon>Ecdysozoa</taxon>
        <taxon>Nematoda</taxon>
        <taxon>Chromadorea</taxon>
        <taxon>Rhabditida</taxon>
        <taxon>Tylenchina</taxon>
        <taxon>Panagrolaimomorpha</taxon>
        <taxon>Panagrolaimoidea</taxon>
        <taxon>Panagrolaimidae</taxon>
        <taxon>Panagrolaimus</taxon>
    </lineage>
</organism>
<sequence length="766" mass="85888">MQQYTIIRITAEEVFALHLKQETTPQLVLMNGKTEFVNYNIGSIEDDLDYGDIITVVEMEEMQNDKNTLFGKLGGSNFAVKVVMEQKIVLSVENMLVIAIKKTRRSAGNITLANPANGEELAIAQEEAPQLFRANLKIGSCVQATMNILPKKTRADIANQIYLHPGLETDILWPLNATSQAPCFYKSLKLLPINEHPELGLRSDEPHEWEKTFKALKSAAIAVKLTEKREIMESKLDQMQIQLQQIGNLVEITCKREINSQLAWQKLCPKYAKDKVLEITSFLEKFVRIRARIVEIFHEPGLIQFKVLSDVGTLLQATNLECLEAIPTTGWRAMTIPQMAHYLGDLRAIYGVAENNNADEEPSRLILQAWLGANVGYVEDNRVFETPELPDFITADQKEVVSTALDNKIHTVVVHSPSGSEVELAIIQQAIEYLEESPQELRNDEEEIFNEISSKEREDAQGILNQALQLLMKWMPVTVFAATVSMATRFADILKDGVDTVLADEAGQIREIDALLLISKLKRLTKTVVVGDLKQIGSYEGSIPEAAIPLGFGTMLKHIAKANGPGVKQLNLKTTFRFNPYLTNLISELCYDNTLVTPITIQQRDMMYHLCDKITPAIFVNVKGQEESCYPSSRTNLVQSECAVTLAKMIKQKVPDCDLGILTFYEGQRSQIEELLQDPSIECANIDSFQGREKDICLIITTVTKSPSAFMNHQQRIVVALSRSKHGFFIIGHADTLRRSENWTRVTNKIEGMGNMITFNSLQTGG</sequence>
<proteinExistence type="predicted"/>
<keyword evidence="1" id="KW-0547">Nucleotide-binding</keyword>
<dbReference type="GO" id="GO:0016787">
    <property type="term" value="F:hydrolase activity"/>
    <property type="evidence" value="ECO:0007669"/>
    <property type="project" value="UniProtKB-KW"/>
</dbReference>
<dbReference type="InterPro" id="IPR047187">
    <property type="entry name" value="SF1_C_Upf1"/>
</dbReference>
<feature type="domain" description="DNA2/NAM7 helicase-like C-terminal" evidence="5">
    <location>
        <begin position="555"/>
        <end position="734"/>
    </location>
</feature>
<dbReference type="InterPro" id="IPR041679">
    <property type="entry name" value="DNA2/NAM7-like_C"/>
</dbReference>
<dbReference type="AlphaFoldDB" id="A0A914PCW8"/>
<evidence type="ECO:0000256" key="3">
    <source>
        <dbReference type="ARBA" id="ARBA00022806"/>
    </source>
</evidence>
<evidence type="ECO:0000313" key="7">
    <source>
        <dbReference type="WBParaSite" id="PDA_v2.g1599.t1"/>
    </source>
</evidence>
<dbReference type="InterPro" id="IPR027417">
    <property type="entry name" value="P-loop_NTPase"/>
</dbReference>
<evidence type="ECO:0000259" key="5">
    <source>
        <dbReference type="Pfam" id="PF13087"/>
    </source>
</evidence>
<dbReference type="SUPFAM" id="SSF52540">
    <property type="entry name" value="P-loop containing nucleoside triphosphate hydrolases"/>
    <property type="match status" value="1"/>
</dbReference>
<keyword evidence="6" id="KW-1185">Reference proteome</keyword>
<evidence type="ECO:0000256" key="4">
    <source>
        <dbReference type="ARBA" id="ARBA00022840"/>
    </source>
</evidence>
<dbReference type="GO" id="GO:0005524">
    <property type="term" value="F:ATP binding"/>
    <property type="evidence" value="ECO:0007669"/>
    <property type="project" value="UniProtKB-KW"/>
</dbReference>
<reference evidence="7" key="1">
    <citation type="submission" date="2022-11" db="UniProtKB">
        <authorList>
            <consortium name="WormBaseParasite"/>
        </authorList>
    </citation>
    <scope>IDENTIFICATION</scope>
</reference>
<evidence type="ECO:0000256" key="2">
    <source>
        <dbReference type="ARBA" id="ARBA00022801"/>
    </source>
</evidence>
<keyword evidence="2" id="KW-0378">Hydrolase</keyword>
<dbReference type="InterPro" id="IPR050534">
    <property type="entry name" value="Coronavir_polyprotein_1ab"/>
</dbReference>
<dbReference type="CDD" id="cd18808">
    <property type="entry name" value="SF1_C_Upf1"/>
    <property type="match status" value="1"/>
</dbReference>
<dbReference type="WBParaSite" id="PDA_v2.g1599.t1">
    <property type="protein sequence ID" value="PDA_v2.g1599.t1"/>
    <property type="gene ID" value="PDA_v2.g1599"/>
</dbReference>
<name>A0A914PCW8_9BILA</name>
<keyword evidence="4" id="KW-0067">ATP-binding</keyword>
<accession>A0A914PCW8</accession>
<evidence type="ECO:0000313" key="6">
    <source>
        <dbReference type="Proteomes" id="UP000887578"/>
    </source>
</evidence>
<dbReference type="Proteomes" id="UP000887578">
    <property type="component" value="Unplaced"/>
</dbReference>
<evidence type="ECO:0000256" key="1">
    <source>
        <dbReference type="ARBA" id="ARBA00022741"/>
    </source>
</evidence>
<dbReference type="PANTHER" id="PTHR43788:SF16">
    <property type="entry name" value="HELICASE WITH ZINC FINGER 2"/>
    <property type="match status" value="1"/>
</dbReference>
<dbReference type="PANTHER" id="PTHR43788">
    <property type="entry name" value="DNA2/NAM7 HELICASE FAMILY MEMBER"/>
    <property type="match status" value="1"/>
</dbReference>
<dbReference type="Pfam" id="PF13087">
    <property type="entry name" value="AAA_12"/>
    <property type="match status" value="1"/>
</dbReference>
<keyword evidence="3" id="KW-0347">Helicase</keyword>
<dbReference type="GO" id="GO:0043139">
    <property type="term" value="F:5'-3' DNA helicase activity"/>
    <property type="evidence" value="ECO:0007669"/>
    <property type="project" value="TreeGrafter"/>
</dbReference>